<evidence type="ECO:0000256" key="2">
    <source>
        <dbReference type="ARBA" id="ARBA00048655"/>
    </source>
</evidence>
<keyword evidence="5" id="KW-1185">Reference proteome</keyword>
<dbReference type="InterPro" id="IPR016477">
    <property type="entry name" value="Fructo-/Ketosamine-3-kinase"/>
</dbReference>
<dbReference type="PANTHER" id="PTHR12149:SF8">
    <property type="entry name" value="PROTEIN-RIBULOSAMINE 3-KINASE"/>
    <property type="match status" value="1"/>
</dbReference>
<name>A0ABR3DBK9_NEUIN</name>
<evidence type="ECO:0000256" key="3">
    <source>
        <dbReference type="SAM" id="MobiDB-lite"/>
    </source>
</evidence>
<dbReference type="PANTHER" id="PTHR12149">
    <property type="entry name" value="FRUCTOSAMINE 3 KINASE-RELATED PROTEIN"/>
    <property type="match status" value="1"/>
</dbReference>
<dbReference type="SUPFAM" id="SSF56112">
    <property type="entry name" value="Protein kinase-like (PK-like)"/>
    <property type="match status" value="1"/>
</dbReference>
<evidence type="ECO:0000256" key="1">
    <source>
        <dbReference type="ARBA" id="ARBA00011961"/>
    </source>
</evidence>
<dbReference type="EC" id="2.7.1.172" evidence="1"/>
<feature type="compositionally biased region" description="Polar residues" evidence="3">
    <location>
        <begin position="23"/>
        <end position="37"/>
    </location>
</feature>
<comment type="catalytic activity">
    <reaction evidence="2">
        <text>N(6)-D-ribulosyl-L-lysyl-[protein] + ATP = N(6)-(3-O-phospho-D-ribulosyl)-L-lysyl-[protein] + ADP + H(+)</text>
        <dbReference type="Rhea" id="RHEA:48432"/>
        <dbReference type="Rhea" id="RHEA-COMP:12103"/>
        <dbReference type="Rhea" id="RHEA-COMP:12104"/>
        <dbReference type="ChEBI" id="CHEBI:15378"/>
        <dbReference type="ChEBI" id="CHEBI:30616"/>
        <dbReference type="ChEBI" id="CHEBI:90418"/>
        <dbReference type="ChEBI" id="CHEBI:90420"/>
        <dbReference type="ChEBI" id="CHEBI:456216"/>
        <dbReference type="EC" id="2.7.1.172"/>
    </reaction>
    <physiologicalReaction direction="left-to-right" evidence="2">
        <dbReference type="Rhea" id="RHEA:48433"/>
    </physiologicalReaction>
</comment>
<organism evidence="4 5">
    <name type="scientific">Neurospora intermedia</name>
    <dbReference type="NCBI Taxonomy" id="5142"/>
    <lineage>
        <taxon>Eukaryota</taxon>
        <taxon>Fungi</taxon>
        <taxon>Dikarya</taxon>
        <taxon>Ascomycota</taxon>
        <taxon>Pezizomycotina</taxon>
        <taxon>Sordariomycetes</taxon>
        <taxon>Sordariomycetidae</taxon>
        <taxon>Sordariales</taxon>
        <taxon>Sordariaceae</taxon>
        <taxon>Neurospora</taxon>
    </lineage>
</organism>
<dbReference type="Gene3D" id="3.90.1200.10">
    <property type="match status" value="1"/>
</dbReference>
<dbReference type="InterPro" id="IPR011009">
    <property type="entry name" value="Kinase-like_dom_sf"/>
</dbReference>
<dbReference type="Proteomes" id="UP001451303">
    <property type="component" value="Unassembled WGS sequence"/>
</dbReference>
<dbReference type="Pfam" id="PF03881">
    <property type="entry name" value="Fructosamin_kin"/>
    <property type="match status" value="1"/>
</dbReference>
<sequence>MPVPSRLRYSTAPFNGATAHPLLSSQRRNPASGSQPFPYTKMSPTVDPAILRALALDPNSASASITSHSGSGFCSTHKLLITTPDGNNKRAYFVKTGTGPDAAAMFLGEHHSLNAIHSAIPSFCPRSYANGTMSSNSNQHFLVTDFLNLRSSGGSAGSGSGESFAAKLAKMHTIPAPIPEGYDKAMFGFPVPTYCGATEQDNTWKEDWAEFYAENRLRHVLKEGEKINGKSKELSDAVDKVASKVVPRLLGEQTIGKVTPVLIHGDLWSGNQGRGRFSEEGGVEEVIYDPAAVYGHSEYELGIMEMFGGFGGGFWQEYGELMPKQEPKKEWEDRIALYELYHHLNHYALFGGGYRGGAMSIMKKLIAKYA</sequence>
<proteinExistence type="predicted"/>
<evidence type="ECO:0000313" key="5">
    <source>
        <dbReference type="Proteomes" id="UP001451303"/>
    </source>
</evidence>
<comment type="caution">
    <text evidence="4">The sequence shown here is derived from an EMBL/GenBank/DDBJ whole genome shotgun (WGS) entry which is preliminary data.</text>
</comment>
<gene>
    <name evidence="4" type="ORF">QR685DRAFT_522700</name>
</gene>
<protein>
    <recommendedName>
        <fullName evidence="1">protein-ribulosamine 3-kinase</fullName>
        <ecNumber evidence="1">2.7.1.172</ecNumber>
    </recommendedName>
</protein>
<evidence type="ECO:0000313" key="4">
    <source>
        <dbReference type="EMBL" id="KAL0470064.1"/>
    </source>
</evidence>
<feature type="region of interest" description="Disordered" evidence="3">
    <location>
        <begin position="1"/>
        <end position="40"/>
    </location>
</feature>
<accession>A0ABR3DBK9</accession>
<dbReference type="EMBL" id="JAVLET010000004">
    <property type="protein sequence ID" value="KAL0470064.1"/>
    <property type="molecule type" value="Genomic_DNA"/>
</dbReference>
<reference evidence="4 5" key="1">
    <citation type="submission" date="2023-09" db="EMBL/GenBank/DDBJ databases">
        <title>Multi-omics analysis of a traditional fermented food reveals byproduct-associated fungal strains for waste-to-food upcycling.</title>
        <authorList>
            <consortium name="Lawrence Berkeley National Laboratory"/>
            <person name="Rekdal V.M."/>
            <person name="Villalobos-Escobedo J.M."/>
            <person name="Rodriguez-Valeron N."/>
            <person name="Garcia M.O."/>
            <person name="Vasquez D.P."/>
            <person name="Damayanti I."/>
            <person name="Sorensen P.M."/>
            <person name="Baidoo E.E."/>
            <person name="De Carvalho A.C."/>
            <person name="Riley R."/>
            <person name="Lipzen A."/>
            <person name="He G."/>
            <person name="Yan M."/>
            <person name="Haridas S."/>
            <person name="Daum C."/>
            <person name="Yoshinaga Y."/>
            <person name="Ng V."/>
            <person name="Grigoriev I.V."/>
            <person name="Munk R."/>
            <person name="Nuraida L."/>
            <person name="Wijaya C.H."/>
            <person name="Morales P.-C."/>
            <person name="Keasling J.D."/>
        </authorList>
    </citation>
    <scope>NUCLEOTIDE SEQUENCE [LARGE SCALE GENOMIC DNA]</scope>
    <source>
        <strain evidence="4 5">FGSC 2613</strain>
    </source>
</reference>